<evidence type="ECO:0000313" key="5">
    <source>
        <dbReference type="EMBL" id="KAK7733055.1"/>
    </source>
</evidence>
<comment type="similarity">
    <text evidence="3">Belongs to the asaB hydroxylase/desaturase family.</text>
</comment>
<dbReference type="PANTHER" id="PTHR34598:SF4">
    <property type="entry name" value="7ALPHA-CEPHEM-METHOXYLASE P8 CHAIN RELATED PROTEIN"/>
    <property type="match status" value="1"/>
</dbReference>
<comment type="caution">
    <text evidence="5">The sequence shown here is derived from an EMBL/GenBank/DDBJ whole genome shotgun (WGS) entry which is preliminary data.</text>
</comment>
<gene>
    <name evidence="5" type="ORF">SLS53_008384</name>
</gene>
<organism evidence="5 6">
    <name type="scientific">Cytospora paraplurivora</name>
    <dbReference type="NCBI Taxonomy" id="2898453"/>
    <lineage>
        <taxon>Eukaryota</taxon>
        <taxon>Fungi</taxon>
        <taxon>Dikarya</taxon>
        <taxon>Ascomycota</taxon>
        <taxon>Pezizomycotina</taxon>
        <taxon>Sordariomycetes</taxon>
        <taxon>Sordariomycetidae</taxon>
        <taxon>Diaporthales</taxon>
        <taxon>Cytosporaceae</taxon>
        <taxon>Cytospora</taxon>
    </lineage>
</organism>
<evidence type="ECO:0008006" key="7">
    <source>
        <dbReference type="Google" id="ProtNLM"/>
    </source>
</evidence>
<keyword evidence="1" id="KW-0732">Signal</keyword>
<evidence type="ECO:0000313" key="6">
    <source>
        <dbReference type="Proteomes" id="UP001320245"/>
    </source>
</evidence>
<dbReference type="InterPro" id="IPR010126">
    <property type="entry name" value="Esterase_phb"/>
</dbReference>
<feature type="region of interest" description="Disordered" evidence="4">
    <location>
        <begin position="121"/>
        <end position="140"/>
    </location>
</feature>
<dbReference type="NCBIfam" id="TIGR01840">
    <property type="entry name" value="esterase_phb"/>
    <property type="match status" value="1"/>
</dbReference>
<dbReference type="EMBL" id="JAJSPL020000049">
    <property type="protein sequence ID" value="KAK7733055.1"/>
    <property type="molecule type" value="Genomic_DNA"/>
</dbReference>
<proteinExistence type="inferred from homology"/>
<dbReference type="InterPro" id="IPR029058">
    <property type="entry name" value="AB_hydrolase_fold"/>
</dbReference>
<dbReference type="SUPFAM" id="SSF53474">
    <property type="entry name" value="alpha/beta-Hydrolases"/>
    <property type="match status" value="2"/>
</dbReference>
<feature type="compositionally biased region" description="Polar residues" evidence="4">
    <location>
        <begin position="123"/>
        <end position="133"/>
    </location>
</feature>
<keyword evidence="2" id="KW-0378">Hydrolase</keyword>
<evidence type="ECO:0000256" key="3">
    <source>
        <dbReference type="ARBA" id="ARBA00023604"/>
    </source>
</evidence>
<dbReference type="GO" id="GO:0016787">
    <property type="term" value="F:hydrolase activity"/>
    <property type="evidence" value="ECO:0007669"/>
    <property type="project" value="UniProtKB-KW"/>
</dbReference>
<dbReference type="InterPro" id="IPR044053">
    <property type="entry name" value="AsaB-like"/>
</dbReference>
<dbReference type="GO" id="GO:0016491">
    <property type="term" value="F:oxidoreductase activity"/>
    <property type="evidence" value="ECO:0007669"/>
    <property type="project" value="InterPro"/>
</dbReference>
<dbReference type="Gene3D" id="3.40.50.1820">
    <property type="entry name" value="alpha/beta hydrolase"/>
    <property type="match status" value="1"/>
</dbReference>
<keyword evidence="6" id="KW-1185">Reference proteome</keyword>
<reference evidence="5 6" key="1">
    <citation type="journal article" date="2023" name="PLoS ONE">
        <title>Cytospora paraplurivora sp. nov. isolated from orchards with fruit tree decline syndrome in Ontario, Canada.</title>
        <authorList>
            <person name="Ilyukhin E."/>
            <person name="Nguyen H.D.T."/>
            <person name="Castle A.J."/>
            <person name="Ellouze W."/>
        </authorList>
    </citation>
    <scope>NUCLEOTIDE SEQUENCE [LARGE SCALE GENOMIC DNA]</scope>
    <source>
        <strain evidence="5 6">FDS-564</strain>
    </source>
</reference>
<dbReference type="PANTHER" id="PTHR34598">
    <property type="entry name" value="BLL6449 PROTEIN"/>
    <property type="match status" value="1"/>
</dbReference>
<dbReference type="Pfam" id="PF10503">
    <property type="entry name" value="Esterase_PHB"/>
    <property type="match status" value="1"/>
</dbReference>
<evidence type="ECO:0000256" key="4">
    <source>
        <dbReference type="SAM" id="MobiDB-lite"/>
    </source>
</evidence>
<accession>A0AAN9TYG9</accession>
<evidence type="ECO:0000256" key="2">
    <source>
        <dbReference type="ARBA" id="ARBA00022801"/>
    </source>
</evidence>
<sequence>MTTGLFRYIDPTTVTLSDEPFVKPWAKVDTDATSYQRTERRRSVANIRDAAANGAEFGIDISGFAVYHYPSRVRPEAFLTPDDNEVRNNYYAEVEQLLRDKLGPDVKKVFVFDHTIRIRDPSSPRQPVQNVHVDQTPRAAEARVRRHLPADEVDELLKSRYQLINVWRPIGHPASDFPLAVVDWRTTAPQDLVKVDLLYPTKNREVGDENDDRGKEVLPDPEKAKDTTGYEVRGETYSIAPNEAHKFYYVKDMTPDEAMLIKCFDSGSQGHPNGREGLAQLTPHTAFVDPATPKGAKGRQSIEVRCLHKQEQRSRDVEIIRGMMQVAMWNNTPIIVLLISFIRLVETATLRQPNVSLANNPTNVGFYIYVPDTLAQNPAVLVNPHWCHGDASSAYADSAFANLSSQYGFIIIYPDSPNLSDKCWDVSSFETLTHNLGGDSLGIVSMVNWTLDTYNGDPRRVFVTGVSSGAMMTNVLVGAYPDVFAGGSAFAGVALGCFGEDIPANVSDVDYWNSECAAGQIRHAAQEWAETVRHAYPGYGDRWRPKMQVFHGTADQVLNYTNLWEEVKEWTGLFELSQTPTATVANTPVAGWTKYVYGHADWFEAYSAWNITHNIPVQADEVVDWFDLKCHGRDCFRWGQGGPHVPKRGLPS</sequence>
<dbReference type="AlphaFoldDB" id="A0AAN9TYG9"/>
<protein>
    <recommendedName>
        <fullName evidence="7">Carboxylic ester hydrolase</fullName>
    </recommendedName>
</protein>
<dbReference type="NCBIfam" id="NF041278">
    <property type="entry name" value="CmcJ_NvfI_EfuI"/>
    <property type="match status" value="1"/>
</dbReference>
<evidence type="ECO:0000256" key="1">
    <source>
        <dbReference type="ARBA" id="ARBA00022729"/>
    </source>
</evidence>
<dbReference type="Proteomes" id="UP001320245">
    <property type="component" value="Unassembled WGS sequence"/>
</dbReference>
<name>A0AAN9TYG9_9PEZI</name>
<feature type="region of interest" description="Disordered" evidence="4">
    <location>
        <begin position="204"/>
        <end position="228"/>
    </location>
</feature>
<dbReference type="GO" id="GO:0005576">
    <property type="term" value="C:extracellular region"/>
    <property type="evidence" value="ECO:0007669"/>
    <property type="project" value="InterPro"/>
</dbReference>